<keyword evidence="4" id="KW-1185">Reference proteome</keyword>
<organism evidence="3 4">
    <name type="scientific">Frischella japonica</name>
    <dbReference type="NCBI Taxonomy" id="2741544"/>
    <lineage>
        <taxon>Bacteria</taxon>
        <taxon>Pseudomonadati</taxon>
        <taxon>Pseudomonadota</taxon>
        <taxon>Gammaproteobacteria</taxon>
        <taxon>Orbales</taxon>
        <taxon>Orbaceae</taxon>
        <taxon>Frischella</taxon>
    </lineage>
</organism>
<evidence type="ECO:0000313" key="4">
    <source>
        <dbReference type="Proteomes" id="UP000651208"/>
    </source>
</evidence>
<keyword evidence="1" id="KW-0812">Transmembrane</keyword>
<proteinExistence type="predicted"/>
<protein>
    <submittedName>
        <fullName evidence="3">Prepilin peptidase</fullName>
    </submittedName>
</protein>
<comment type="caution">
    <text evidence="3">The sequence shown here is derived from an EMBL/GenBank/DDBJ whole genome shotgun (WGS) entry which is preliminary data.</text>
</comment>
<dbReference type="Proteomes" id="UP000651208">
    <property type="component" value="Unassembled WGS sequence"/>
</dbReference>
<dbReference type="EMBL" id="JABURY010000015">
    <property type="protein sequence ID" value="MBC9131005.1"/>
    <property type="molecule type" value="Genomic_DNA"/>
</dbReference>
<feature type="transmembrane region" description="Helical" evidence="1">
    <location>
        <begin position="93"/>
        <end position="112"/>
    </location>
</feature>
<feature type="transmembrane region" description="Helical" evidence="1">
    <location>
        <begin position="30"/>
        <end position="47"/>
    </location>
</feature>
<feature type="transmembrane region" description="Helical" evidence="1">
    <location>
        <begin position="124"/>
        <end position="142"/>
    </location>
</feature>
<name>A0ABR7QXT4_9GAMM</name>
<keyword evidence="1" id="KW-1133">Transmembrane helix</keyword>
<dbReference type="Gene3D" id="1.20.120.1220">
    <property type="match status" value="1"/>
</dbReference>
<reference evidence="3 4" key="1">
    <citation type="submission" date="2020-06" db="EMBL/GenBank/DDBJ databases">
        <title>Frischella cerana isolated from Apis cerana gut homogenate.</title>
        <authorList>
            <person name="Wolter L.A."/>
            <person name="Suenami S."/>
            <person name="Miyazaki R."/>
        </authorList>
    </citation>
    <scope>NUCLEOTIDE SEQUENCE [LARGE SCALE GENOMIC DNA]</scope>
    <source>
        <strain evidence="3 4">Ac13</strain>
    </source>
</reference>
<accession>A0ABR7QXT4</accession>
<dbReference type="Pfam" id="PF01478">
    <property type="entry name" value="Peptidase_A24"/>
    <property type="match status" value="1"/>
</dbReference>
<gene>
    <name evidence="3" type="ORF">FcAc13_06730</name>
</gene>
<dbReference type="RefSeq" id="WP_187755442.1">
    <property type="nucleotide sequence ID" value="NZ_JABURY010000015.1"/>
</dbReference>
<feature type="domain" description="Prepilin type IV endopeptidase peptidase" evidence="2">
    <location>
        <begin position="11"/>
        <end position="109"/>
    </location>
</feature>
<keyword evidence="1" id="KW-0472">Membrane</keyword>
<evidence type="ECO:0000259" key="2">
    <source>
        <dbReference type="Pfam" id="PF01478"/>
    </source>
</evidence>
<evidence type="ECO:0000313" key="3">
    <source>
        <dbReference type="EMBL" id="MBC9131005.1"/>
    </source>
</evidence>
<evidence type="ECO:0000256" key="1">
    <source>
        <dbReference type="SAM" id="Phobius"/>
    </source>
</evidence>
<feature type="transmembrane region" description="Helical" evidence="1">
    <location>
        <begin position="7"/>
        <end position="24"/>
    </location>
</feature>
<dbReference type="InterPro" id="IPR000045">
    <property type="entry name" value="Prepilin_IV_endopep_pep"/>
</dbReference>
<feature type="transmembrane region" description="Helical" evidence="1">
    <location>
        <begin position="54"/>
        <end position="73"/>
    </location>
</feature>
<sequence>MFLLNNICLFLIWMILIVVCYTDIRFRIIHNSIVIAVFIIILANFLIGSGELNYIAALIFFVIGLLIFCFNIMGAGDIKLISVLLLSLPTEQIWDFFILMTLLGLPLAIFALIRKTITKSTVTIPYGVAISLSYIIITYLKLAL</sequence>